<keyword evidence="6 9" id="KW-0051">Antiviral defense</keyword>
<evidence type="ECO:0000256" key="8">
    <source>
        <dbReference type="ARBA" id="ARBA00023211"/>
    </source>
</evidence>
<evidence type="ECO:0000256" key="1">
    <source>
        <dbReference type="ARBA" id="ARBA00022722"/>
    </source>
</evidence>
<organism evidence="10 11">
    <name type="scientific">Oikeobacillus pervagus</name>
    <dbReference type="NCBI Taxonomy" id="1325931"/>
    <lineage>
        <taxon>Bacteria</taxon>
        <taxon>Bacillati</taxon>
        <taxon>Bacillota</taxon>
        <taxon>Bacilli</taxon>
        <taxon>Bacillales</taxon>
        <taxon>Bacillaceae</taxon>
        <taxon>Oikeobacillus</taxon>
    </lineage>
</organism>
<dbReference type="Pfam" id="PF01867">
    <property type="entry name" value="Cas_Cas1"/>
    <property type="match status" value="1"/>
</dbReference>
<dbReference type="InterPro" id="IPR019858">
    <property type="entry name" value="CRISPR-assoc_Cas1_HMARI/TNEAP"/>
</dbReference>
<dbReference type="EC" id="3.1.-.-" evidence="9"/>
<dbReference type="Gene3D" id="1.20.120.920">
    <property type="entry name" value="CRISPR-associated endonuclease Cas1, C-terminal domain"/>
    <property type="match status" value="1"/>
</dbReference>
<keyword evidence="3 9" id="KW-0255">Endonuclease</keyword>
<dbReference type="GO" id="GO:0003677">
    <property type="term" value="F:DNA binding"/>
    <property type="evidence" value="ECO:0007669"/>
    <property type="project" value="UniProtKB-KW"/>
</dbReference>
<comment type="subunit">
    <text evidence="9">Homodimer, forms a heterotetramer with a Cas2 homodimer.</text>
</comment>
<protein>
    <recommendedName>
        <fullName evidence="9">CRISPR-associated endonuclease Cas1</fullName>
        <ecNumber evidence="9">3.1.-.-</ecNumber>
    </recommendedName>
</protein>
<dbReference type="NCBIfam" id="TIGR00287">
    <property type="entry name" value="cas1"/>
    <property type="match status" value="1"/>
</dbReference>
<gene>
    <name evidence="9" type="primary">cas1</name>
    <name evidence="10" type="ORF">J2S13_002028</name>
</gene>
<feature type="binding site" evidence="9">
    <location>
        <position position="156"/>
    </location>
    <ligand>
        <name>Mn(2+)</name>
        <dbReference type="ChEBI" id="CHEBI:29035"/>
    </ligand>
</feature>
<dbReference type="InterPro" id="IPR042206">
    <property type="entry name" value="CRISPR-assoc_Cas1_C"/>
</dbReference>
<sequence length="329" mass="38919">MMMRRDIYLFSNGRLMRKDNTLYIVSEDGIKRAVPVEQVENVHLFGQIDLNSALFNFSGQKEVMLHFYNYYGFYTGSFYPREHSVSGIVTVKQSDHYLRKEKRLFLAKCFVQSASFHMLRTCRKRGIHGYESVQIITELSKNIRDAKDVQQTMGIEGMIRQHYYRALNELIPEEFTFAERTKRPPRDPFNALISFGNTMMYTSVLSEIYKTQLNPTISYLHEPSQKRFSLCLDLAEIFKPLLVDPLLITLVNKKKITSKHFENHDGMVYLNEMGRKIVIAAFDERLQQTIRHRKLKRNVSYWYLIRLECYKLIKHVIGDTPYIPLKAWW</sequence>
<dbReference type="PANTHER" id="PTHR43219">
    <property type="entry name" value="CRISPR-ASSOCIATED ENDONUCLEASE CAS1"/>
    <property type="match status" value="1"/>
</dbReference>
<keyword evidence="7 9" id="KW-0238">DNA-binding</keyword>
<dbReference type="NCBIfam" id="TIGR03641">
    <property type="entry name" value="cas1_HMARI"/>
    <property type="match status" value="1"/>
</dbReference>
<dbReference type="Proteomes" id="UP001237207">
    <property type="component" value="Unassembled WGS sequence"/>
</dbReference>
<comment type="function">
    <text evidence="9">CRISPR (clustered regularly interspaced short palindromic repeat), is an adaptive immune system that provides protection against mobile genetic elements (viruses, transposable elements and conjugative plasmids). CRISPR clusters contain spacers, sequences complementary to antecedent mobile elements, and target invading nucleic acids. CRISPR clusters are transcribed and processed into CRISPR RNA (crRNA). Acts as a dsDNA endonuclease. Involved in the integration of spacer DNA into the CRISPR cassette.</text>
</comment>
<dbReference type="HAMAP" id="MF_01470">
    <property type="entry name" value="Cas1"/>
    <property type="match status" value="1"/>
</dbReference>
<name>A0AAJ1WJE9_9BACI</name>
<dbReference type="CDD" id="cd09722">
    <property type="entry name" value="Cas1_I-B"/>
    <property type="match status" value="1"/>
</dbReference>
<feature type="binding site" evidence="9">
    <location>
        <position position="221"/>
    </location>
    <ligand>
        <name>Mn(2+)</name>
        <dbReference type="ChEBI" id="CHEBI:29035"/>
    </ligand>
</feature>
<comment type="caution">
    <text evidence="10">The sequence shown here is derived from an EMBL/GenBank/DDBJ whole genome shotgun (WGS) entry which is preliminary data.</text>
</comment>
<feature type="binding site" evidence="9">
    <location>
        <position position="236"/>
    </location>
    <ligand>
        <name>Mn(2+)</name>
        <dbReference type="ChEBI" id="CHEBI:29035"/>
    </ligand>
</feature>
<dbReference type="Gene3D" id="3.100.10.20">
    <property type="entry name" value="CRISPR-associated endonuclease Cas1, N-terminal domain"/>
    <property type="match status" value="1"/>
</dbReference>
<dbReference type="GO" id="GO:0004520">
    <property type="term" value="F:DNA endonuclease activity"/>
    <property type="evidence" value="ECO:0007669"/>
    <property type="project" value="InterPro"/>
</dbReference>
<evidence type="ECO:0000313" key="10">
    <source>
        <dbReference type="EMBL" id="MDQ0215610.1"/>
    </source>
</evidence>
<evidence type="ECO:0000256" key="7">
    <source>
        <dbReference type="ARBA" id="ARBA00023125"/>
    </source>
</evidence>
<evidence type="ECO:0000256" key="2">
    <source>
        <dbReference type="ARBA" id="ARBA00022723"/>
    </source>
</evidence>
<keyword evidence="11" id="KW-1185">Reference proteome</keyword>
<keyword evidence="5 9" id="KW-0460">Magnesium</keyword>
<keyword evidence="8 9" id="KW-0464">Manganese</keyword>
<dbReference type="GO" id="GO:0051607">
    <property type="term" value="P:defense response to virus"/>
    <property type="evidence" value="ECO:0007669"/>
    <property type="project" value="UniProtKB-UniRule"/>
</dbReference>
<keyword evidence="4 9" id="KW-0378">Hydrolase</keyword>
<dbReference type="GO" id="GO:0016787">
    <property type="term" value="F:hydrolase activity"/>
    <property type="evidence" value="ECO:0007669"/>
    <property type="project" value="UniProtKB-KW"/>
</dbReference>
<dbReference type="GO" id="GO:0046872">
    <property type="term" value="F:metal ion binding"/>
    <property type="evidence" value="ECO:0007669"/>
    <property type="project" value="UniProtKB-UniRule"/>
</dbReference>
<dbReference type="InterPro" id="IPR042211">
    <property type="entry name" value="CRISPR-assoc_Cas1_N"/>
</dbReference>
<reference evidence="10" key="1">
    <citation type="submission" date="2023-07" db="EMBL/GenBank/DDBJ databases">
        <title>Genomic Encyclopedia of Type Strains, Phase IV (KMG-IV): sequencing the most valuable type-strain genomes for metagenomic binning, comparative biology and taxonomic classification.</title>
        <authorList>
            <person name="Goeker M."/>
        </authorList>
    </citation>
    <scope>NUCLEOTIDE SEQUENCE</scope>
    <source>
        <strain evidence="10">DSM 23947</strain>
    </source>
</reference>
<evidence type="ECO:0000256" key="6">
    <source>
        <dbReference type="ARBA" id="ARBA00023118"/>
    </source>
</evidence>
<dbReference type="InterPro" id="IPR002729">
    <property type="entry name" value="CRISPR-assoc_Cas1"/>
</dbReference>
<comment type="cofactor">
    <cofactor evidence="9">
        <name>Mg(2+)</name>
        <dbReference type="ChEBI" id="CHEBI:18420"/>
    </cofactor>
    <cofactor evidence="9">
        <name>Mn(2+)</name>
        <dbReference type="ChEBI" id="CHEBI:29035"/>
    </cofactor>
</comment>
<evidence type="ECO:0000256" key="3">
    <source>
        <dbReference type="ARBA" id="ARBA00022759"/>
    </source>
</evidence>
<evidence type="ECO:0000256" key="9">
    <source>
        <dbReference type="HAMAP-Rule" id="MF_01470"/>
    </source>
</evidence>
<dbReference type="PANTHER" id="PTHR43219:SF2">
    <property type="entry name" value="CRISPR-ASSOCIATED ENDONUCLEASE CAS1"/>
    <property type="match status" value="1"/>
</dbReference>
<evidence type="ECO:0000256" key="5">
    <source>
        <dbReference type="ARBA" id="ARBA00022842"/>
    </source>
</evidence>
<keyword evidence="1 9" id="KW-0540">Nuclease</keyword>
<comment type="similarity">
    <text evidence="9">Belongs to the CRISPR-associated endonuclease Cas1 family.</text>
</comment>
<accession>A0AAJ1WJE9</accession>
<keyword evidence="2 9" id="KW-0479">Metal-binding</keyword>
<dbReference type="AlphaFoldDB" id="A0AAJ1WJE9"/>
<evidence type="ECO:0000256" key="4">
    <source>
        <dbReference type="ARBA" id="ARBA00022801"/>
    </source>
</evidence>
<dbReference type="EMBL" id="JAUSUC010000023">
    <property type="protein sequence ID" value="MDQ0215610.1"/>
    <property type="molecule type" value="Genomic_DNA"/>
</dbReference>
<proteinExistence type="inferred from homology"/>
<evidence type="ECO:0000313" key="11">
    <source>
        <dbReference type="Proteomes" id="UP001237207"/>
    </source>
</evidence>
<dbReference type="GO" id="GO:0043571">
    <property type="term" value="P:maintenance of CRISPR repeat elements"/>
    <property type="evidence" value="ECO:0007669"/>
    <property type="project" value="UniProtKB-UniRule"/>
</dbReference>